<evidence type="ECO:0000256" key="8">
    <source>
        <dbReference type="ARBA" id="ARBA00022853"/>
    </source>
</evidence>
<sequence length="122" mass="13627">MTTVKGTEDIKSPHGLPADLIDRLLIVRTLPYNHDEMKTIVLKRSKLEGLVLEEDALTKLADIAVKTSLRYVLQLLSPAGIIARDVNGRSEIKVEDVEECQALFLDAKRSTKVLEEHSSTFL</sequence>
<dbReference type="InterPro" id="IPR010339">
    <property type="entry name" value="TIP49_P-loop"/>
</dbReference>
<dbReference type="GO" id="GO:0000812">
    <property type="term" value="C:Swr1 complex"/>
    <property type="evidence" value="ECO:0007669"/>
    <property type="project" value="UniProtKB-ARBA"/>
</dbReference>
<evidence type="ECO:0000256" key="4">
    <source>
        <dbReference type="ARBA" id="ARBA00022763"/>
    </source>
</evidence>
<keyword evidence="19" id="KW-1185">Reference proteome</keyword>
<comment type="similarity">
    <text evidence="2 15">Belongs to the RuvB family.</text>
</comment>
<evidence type="ECO:0000256" key="1">
    <source>
        <dbReference type="ARBA" id="ARBA00004123"/>
    </source>
</evidence>
<keyword evidence="10" id="KW-0010">Activator</keyword>
<dbReference type="Pfam" id="PF17856">
    <property type="entry name" value="TIP49_C"/>
    <property type="match status" value="1"/>
</dbReference>
<evidence type="ECO:0000256" key="7">
    <source>
        <dbReference type="ARBA" id="ARBA00022840"/>
    </source>
</evidence>
<evidence type="ECO:0000256" key="5">
    <source>
        <dbReference type="ARBA" id="ARBA00022801"/>
    </source>
</evidence>
<dbReference type="GO" id="GO:0097255">
    <property type="term" value="C:R2TP complex"/>
    <property type="evidence" value="ECO:0007669"/>
    <property type="project" value="UniProtKB-ARBA"/>
</dbReference>
<dbReference type="GO" id="GO:0000492">
    <property type="term" value="P:box C/D snoRNP assembly"/>
    <property type="evidence" value="ECO:0007669"/>
    <property type="project" value="UniProtKB-ARBA"/>
</dbReference>
<dbReference type="InterPro" id="IPR041048">
    <property type="entry name" value="RuvB-like_C"/>
</dbReference>
<accession>A0A9W6YY96</accession>
<organism evidence="18 19">
    <name type="scientific">Ambrosiozyma monospora</name>
    <name type="common">Yeast</name>
    <name type="synonym">Endomycopsis monosporus</name>
    <dbReference type="NCBI Taxonomy" id="43982"/>
    <lineage>
        <taxon>Eukaryota</taxon>
        <taxon>Fungi</taxon>
        <taxon>Dikarya</taxon>
        <taxon>Ascomycota</taxon>
        <taxon>Saccharomycotina</taxon>
        <taxon>Pichiomycetes</taxon>
        <taxon>Pichiales</taxon>
        <taxon>Pichiaceae</taxon>
        <taxon>Ambrosiozyma</taxon>
    </lineage>
</organism>
<name>A0A9W6YY96_AMBMO</name>
<keyword evidence="12 15" id="KW-0234">DNA repair</keyword>
<dbReference type="PANTHER" id="PTHR11093">
    <property type="entry name" value="RUVB-RELATED REPTIN AND PONTIN"/>
    <property type="match status" value="1"/>
</dbReference>
<dbReference type="SUPFAM" id="SSF52540">
    <property type="entry name" value="P-loop containing nucleoside triphosphate hydrolases"/>
    <property type="match status" value="1"/>
</dbReference>
<reference evidence="18" key="1">
    <citation type="submission" date="2023-04" db="EMBL/GenBank/DDBJ databases">
        <title>Ambrosiozyma monospora NBRC 1965.</title>
        <authorList>
            <person name="Ichikawa N."/>
            <person name="Sato H."/>
            <person name="Tonouchi N."/>
        </authorList>
    </citation>
    <scope>NUCLEOTIDE SEQUENCE</scope>
    <source>
        <strain evidence="18">NBRC 1965</strain>
    </source>
</reference>
<proteinExistence type="inferred from homology"/>
<comment type="function">
    <text evidence="15">DNA helicase participates in several chromatin remodeling complexes, including the SWR1 and the INO80 complexes.</text>
</comment>
<protein>
    <recommendedName>
        <fullName evidence="15">RuvB-like helicase</fullName>
        <ecNumber evidence="15">3.6.4.12</ecNumber>
    </recommendedName>
</protein>
<keyword evidence="3 15" id="KW-0547">Nucleotide-binding</keyword>
<keyword evidence="8 15" id="KW-0156">Chromatin regulator</keyword>
<keyword evidence="4 15" id="KW-0227">DNA damage</keyword>
<dbReference type="GO" id="GO:0016787">
    <property type="term" value="F:hydrolase activity"/>
    <property type="evidence" value="ECO:0007669"/>
    <property type="project" value="UniProtKB-KW"/>
</dbReference>
<evidence type="ECO:0000256" key="2">
    <source>
        <dbReference type="ARBA" id="ARBA00007519"/>
    </source>
</evidence>
<dbReference type="InterPro" id="IPR027417">
    <property type="entry name" value="P-loop_NTPase"/>
</dbReference>
<keyword evidence="9 15" id="KW-0805">Transcription regulation</keyword>
<keyword evidence="6 15" id="KW-0347">Helicase</keyword>
<dbReference type="Gene3D" id="3.40.50.300">
    <property type="entry name" value="P-loop containing nucleotide triphosphate hydrolases"/>
    <property type="match status" value="1"/>
</dbReference>
<dbReference type="Gene3D" id="1.10.8.60">
    <property type="match status" value="1"/>
</dbReference>
<evidence type="ECO:0000256" key="11">
    <source>
        <dbReference type="ARBA" id="ARBA00023163"/>
    </source>
</evidence>
<evidence type="ECO:0000259" key="17">
    <source>
        <dbReference type="Pfam" id="PF17856"/>
    </source>
</evidence>
<evidence type="ECO:0000256" key="6">
    <source>
        <dbReference type="ARBA" id="ARBA00022806"/>
    </source>
</evidence>
<evidence type="ECO:0000259" key="16">
    <source>
        <dbReference type="Pfam" id="PF06068"/>
    </source>
</evidence>
<dbReference type="OrthoDB" id="10060499at2759"/>
<dbReference type="Proteomes" id="UP001165063">
    <property type="component" value="Unassembled WGS sequence"/>
</dbReference>
<dbReference type="EC" id="3.6.4.12" evidence="15"/>
<dbReference type="AlphaFoldDB" id="A0A9W6YY96"/>
<dbReference type="EMBL" id="BSXU01004213">
    <property type="protein sequence ID" value="GMG41724.1"/>
    <property type="molecule type" value="Genomic_DNA"/>
</dbReference>
<gene>
    <name evidence="18" type="ORF">Amon01_000654500</name>
</gene>
<evidence type="ECO:0000256" key="3">
    <source>
        <dbReference type="ARBA" id="ARBA00022741"/>
    </source>
</evidence>
<dbReference type="GO" id="GO:0005524">
    <property type="term" value="F:ATP binding"/>
    <property type="evidence" value="ECO:0007669"/>
    <property type="project" value="UniProtKB-KW"/>
</dbReference>
<feature type="domain" description="RuvB-like AAA-lid" evidence="17">
    <location>
        <begin position="40"/>
        <end position="106"/>
    </location>
</feature>
<evidence type="ECO:0000256" key="12">
    <source>
        <dbReference type="ARBA" id="ARBA00023204"/>
    </source>
</evidence>
<dbReference type="GO" id="GO:0031011">
    <property type="term" value="C:Ino80 complex"/>
    <property type="evidence" value="ECO:0007669"/>
    <property type="project" value="UniProtKB-ARBA"/>
</dbReference>
<evidence type="ECO:0000256" key="13">
    <source>
        <dbReference type="ARBA" id="ARBA00023242"/>
    </source>
</evidence>
<dbReference type="GO" id="GO:0043139">
    <property type="term" value="F:5'-3' DNA helicase activity"/>
    <property type="evidence" value="ECO:0007669"/>
    <property type="project" value="UniProtKB-ARBA"/>
</dbReference>
<dbReference type="FunFam" id="1.10.8.60:FF:000010">
    <property type="entry name" value="RuvB-like helicase"/>
    <property type="match status" value="1"/>
</dbReference>
<dbReference type="GO" id="GO:0006325">
    <property type="term" value="P:chromatin organization"/>
    <property type="evidence" value="ECO:0007669"/>
    <property type="project" value="UniProtKB-KW"/>
</dbReference>
<dbReference type="InterPro" id="IPR027238">
    <property type="entry name" value="RuvB-like"/>
</dbReference>
<evidence type="ECO:0000313" key="18">
    <source>
        <dbReference type="EMBL" id="GMG41724.1"/>
    </source>
</evidence>
<evidence type="ECO:0000256" key="10">
    <source>
        <dbReference type="ARBA" id="ARBA00023159"/>
    </source>
</evidence>
<comment type="subcellular location">
    <subcellularLocation>
        <location evidence="1 15">Nucleus</location>
    </subcellularLocation>
</comment>
<keyword evidence="7 15" id="KW-0067">ATP-binding</keyword>
<evidence type="ECO:0000256" key="14">
    <source>
        <dbReference type="ARBA" id="ARBA00047995"/>
    </source>
</evidence>
<keyword evidence="5 15" id="KW-0378">Hydrolase</keyword>
<evidence type="ECO:0000256" key="9">
    <source>
        <dbReference type="ARBA" id="ARBA00023015"/>
    </source>
</evidence>
<comment type="caution">
    <text evidence="18">The sequence shown here is derived from an EMBL/GenBank/DDBJ whole genome shotgun (WGS) entry which is preliminary data.</text>
</comment>
<evidence type="ECO:0000313" key="19">
    <source>
        <dbReference type="Proteomes" id="UP001165063"/>
    </source>
</evidence>
<keyword evidence="13 15" id="KW-0539">Nucleus</keyword>
<dbReference type="Pfam" id="PF06068">
    <property type="entry name" value="TIP49"/>
    <property type="match status" value="1"/>
</dbReference>
<keyword evidence="11 15" id="KW-0804">Transcription</keyword>
<feature type="domain" description="TIP49 P-loop" evidence="16">
    <location>
        <begin position="1"/>
        <end position="34"/>
    </location>
</feature>
<evidence type="ECO:0000256" key="15">
    <source>
        <dbReference type="RuleBase" id="RU363048"/>
    </source>
</evidence>
<comment type="catalytic activity">
    <reaction evidence="14 15">
        <text>ATP + H2O = ADP + phosphate + H(+)</text>
        <dbReference type="Rhea" id="RHEA:13065"/>
        <dbReference type="ChEBI" id="CHEBI:15377"/>
        <dbReference type="ChEBI" id="CHEBI:15378"/>
        <dbReference type="ChEBI" id="CHEBI:30616"/>
        <dbReference type="ChEBI" id="CHEBI:43474"/>
        <dbReference type="ChEBI" id="CHEBI:456216"/>
        <dbReference type="EC" id="3.6.4.12"/>
    </reaction>
</comment>
<dbReference type="GO" id="GO:0006281">
    <property type="term" value="P:DNA repair"/>
    <property type="evidence" value="ECO:0007669"/>
    <property type="project" value="UniProtKB-KW"/>
</dbReference>